<evidence type="ECO:0000313" key="3">
    <source>
        <dbReference type="Proteomes" id="UP000188354"/>
    </source>
</evidence>
<reference evidence="2 3" key="1">
    <citation type="journal article" date="2017" name="Plant Biotechnol. J.">
        <title>A comprehensive draft genome sequence for lupin (Lupinus angustifolius), an emerging health food: insights into plant-microbe interactions and legume evolution.</title>
        <authorList>
            <person name="Hane J.K."/>
            <person name="Ming Y."/>
            <person name="Kamphuis L.G."/>
            <person name="Nelson M.N."/>
            <person name="Garg G."/>
            <person name="Atkins C.A."/>
            <person name="Bayer P.E."/>
            <person name="Bravo A."/>
            <person name="Bringans S."/>
            <person name="Cannon S."/>
            <person name="Edwards D."/>
            <person name="Foley R."/>
            <person name="Gao L.L."/>
            <person name="Harrison M.J."/>
            <person name="Huang W."/>
            <person name="Hurgobin B."/>
            <person name="Li S."/>
            <person name="Liu C.W."/>
            <person name="McGrath A."/>
            <person name="Morahan G."/>
            <person name="Murray J."/>
            <person name="Weller J."/>
            <person name="Jian J."/>
            <person name="Singh K.B."/>
        </authorList>
    </citation>
    <scope>NUCLEOTIDE SEQUENCE [LARGE SCALE GENOMIC DNA]</scope>
    <source>
        <strain evidence="3">cv. Tanjil</strain>
        <tissue evidence="2">Whole plant</tissue>
    </source>
</reference>
<evidence type="ECO:0000313" key="2">
    <source>
        <dbReference type="EMBL" id="OIW08483.1"/>
    </source>
</evidence>
<protein>
    <submittedName>
        <fullName evidence="2">Uncharacterized protein</fullName>
    </submittedName>
</protein>
<evidence type="ECO:0000256" key="1">
    <source>
        <dbReference type="SAM" id="MobiDB-lite"/>
    </source>
</evidence>
<name>A0A4P1RD91_LUPAN</name>
<dbReference type="EMBL" id="CM007367">
    <property type="protein sequence ID" value="OIW08483.1"/>
    <property type="molecule type" value="Genomic_DNA"/>
</dbReference>
<organism evidence="2 3">
    <name type="scientific">Lupinus angustifolius</name>
    <name type="common">Narrow-leaved blue lupine</name>
    <dbReference type="NCBI Taxonomy" id="3871"/>
    <lineage>
        <taxon>Eukaryota</taxon>
        <taxon>Viridiplantae</taxon>
        <taxon>Streptophyta</taxon>
        <taxon>Embryophyta</taxon>
        <taxon>Tracheophyta</taxon>
        <taxon>Spermatophyta</taxon>
        <taxon>Magnoliopsida</taxon>
        <taxon>eudicotyledons</taxon>
        <taxon>Gunneridae</taxon>
        <taxon>Pentapetalae</taxon>
        <taxon>rosids</taxon>
        <taxon>fabids</taxon>
        <taxon>Fabales</taxon>
        <taxon>Fabaceae</taxon>
        <taxon>Papilionoideae</taxon>
        <taxon>50 kb inversion clade</taxon>
        <taxon>genistoids sensu lato</taxon>
        <taxon>core genistoids</taxon>
        <taxon>Genisteae</taxon>
        <taxon>Lupinus</taxon>
    </lineage>
</organism>
<dbReference type="Gramene" id="OIW08483">
    <property type="protein sequence ID" value="OIW08483"/>
    <property type="gene ID" value="TanjilG_03159"/>
</dbReference>
<dbReference type="AlphaFoldDB" id="A0A4P1RD91"/>
<feature type="region of interest" description="Disordered" evidence="1">
    <location>
        <begin position="279"/>
        <end position="303"/>
    </location>
</feature>
<proteinExistence type="predicted"/>
<dbReference type="STRING" id="3871.A0A4P1RD91"/>
<feature type="compositionally biased region" description="Pro residues" evidence="1">
    <location>
        <begin position="147"/>
        <end position="158"/>
    </location>
</feature>
<gene>
    <name evidence="2" type="ORF">TanjilG_03159</name>
</gene>
<feature type="region of interest" description="Disordered" evidence="1">
    <location>
        <begin position="130"/>
        <end position="163"/>
    </location>
</feature>
<keyword evidence="3" id="KW-1185">Reference proteome</keyword>
<feature type="compositionally biased region" description="Low complexity" evidence="1">
    <location>
        <begin position="288"/>
        <end position="297"/>
    </location>
</feature>
<feature type="compositionally biased region" description="Low complexity" evidence="1">
    <location>
        <begin position="133"/>
        <end position="146"/>
    </location>
</feature>
<accession>A0A4P1RD91</accession>
<dbReference type="Proteomes" id="UP000188354">
    <property type="component" value="Chromosome LG07"/>
</dbReference>
<sequence length="421" mass="46224">MRIVRGMQRSFCENLKKVLCWNKYSFIEQGIGIAVPKARTRDKPIGAPLVVLRERDEENEEKVTRVVVSEDVCDSGDFNKAKSDGLSTGNLHFQQNDGSCDDEVVVVEKDVKEENVVKVLSRLRIASENEGTSVGSSSLASGSGSSCPPPPPVPPPKPSTANINARRNVIGASNSGSVGPSRRASVWPVVLAGSRPSSPRSHNESEGYDSADEQLCYVSSYDDRKESSKFEINIRRAKGYEALLAEGQFYSDLELTEKDIDRMVMAVSRAEYLANGTFKQQLSDRESSTSNAEPSSSGAKPREVAKSIELKMQNGVKLDHFEKFPPSFCCRIKVHYSQLYMYIANYALMSATGSSGTDPKMEDQKGHGCDISSSMQIALSMGFSYLQAIEAYSIYGDDVDSMLCYLLETSNTSRRKGKATE</sequence>